<comment type="similarity">
    <text evidence="2 7">Belongs to the E2F/DP family.</text>
</comment>
<dbReference type="InterPro" id="IPR037241">
    <property type="entry name" value="E2F-DP_heterodim"/>
</dbReference>
<keyword evidence="4 7" id="KW-0238">DNA-binding</keyword>
<dbReference type="InterPro" id="IPR014889">
    <property type="entry name" value="Transc_factor_DP_C"/>
</dbReference>
<dbReference type="GO" id="GO:0051726">
    <property type="term" value="P:regulation of cell cycle"/>
    <property type="evidence" value="ECO:0007669"/>
    <property type="project" value="InterPro"/>
</dbReference>
<dbReference type="FunFam" id="1.10.10.10:FF:000047">
    <property type="entry name" value="Transcription factor"/>
    <property type="match status" value="1"/>
</dbReference>
<feature type="region of interest" description="Disordered" evidence="8">
    <location>
        <begin position="449"/>
        <end position="468"/>
    </location>
</feature>
<accession>A0A8B8GDK9</accession>
<dbReference type="GO" id="GO:0005667">
    <property type="term" value="C:transcription regulator complex"/>
    <property type="evidence" value="ECO:0007669"/>
    <property type="project" value="InterPro"/>
</dbReference>
<gene>
    <name evidence="12" type="primary">LOC112690803</name>
</gene>
<evidence type="ECO:0000256" key="8">
    <source>
        <dbReference type="SAM" id="MobiDB-lite"/>
    </source>
</evidence>
<evidence type="ECO:0000259" key="9">
    <source>
        <dbReference type="SMART" id="SM01138"/>
    </source>
</evidence>
<protein>
    <submittedName>
        <fullName evidence="12">Transcription factor Dp-like</fullName>
    </submittedName>
</protein>
<evidence type="ECO:0000256" key="7">
    <source>
        <dbReference type="RuleBase" id="RU003796"/>
    </source>
</evidence>
<organism evidence="11 12">
    <name type="scientific">Sipha flava</name>
    <name type="common">yellow sugarcane aphid</name>
    <dbReference type="NCBI Taxonomy" id="143950"/>
    <lineage>
        <taxon>Eukaryota</taxon>
        <taxon>Metazoa</taxon>
        <taxon>Ecdysozoa</taxon>
        <taxon>Arthropoda</taxon>
        <taxon>Hexapoda</taxon>
        <taxon>Insecta</taxon>
        <taxon>Pterygota</taxon>
        <taxon>Neoptera</taxon>
        <taxon>Paraneoptera</taxon>
        <taxon>Hemiptera</taxon>
        <taxon>Sternorrhyncha</taxon>
        <taxon>Aphidomorpha</taxon>
        <taxon>Aphidoidea</taxon>
        <taxon>Aphididae</taxon>
        <taxon>Sipha</taxon>
    </lineage>
</organism>
<dbReference type="InterPro" id="IPR038168">
    <property type="entry name" value="TF_DP_C_sf"/>
</dbReference>
<dbReference type="SMART" id="SM01372">
    <property type="entry name" value="E2F_TDP"/>
    <property type="match status" value="1"/>
</dbReference>
<keyword evidence="3 7" id="KW-0805">Transcription regulation</keyword>
<dbReference type="InterPro" id="IPR003316">
    <property type="entry name" value="E2F_WHTH_DNA-bd_dom"/>
</dbReference>
<dbReference type="SUPFAM" id="SSF144074">
    <property type="entry name" value="E2F-DP heterodimerization region"/>
    <property type="match status" value="1"/>
</dbReference>
<evidence type="ECO:0000313" key="12">
    <source>
        <dbReference type="RefSeq" id="XP_025420681.1"/>
    </source>
</evidence>
<evidence type="ECO:0000256" key="4">
    <source>
        <dbReference type="ARBA" id="ARBA00023125"/>
    </source>
</evidence>
<dbReference type="InterPro" id="IPR036390">
    <property type="entry name" value="WH_DNA-bd_sf"/>
</dbReference>
<dbReference type="GeneID" id="112690803"/>
<dbReference type="InterPro" id="IPR015648">
    <property type="entry name" value="Transcrpt_fac_DP"/>
</dbReference>
<evidence type="ECO:0000313" key="11">
    <source>
        <dbReference type="Proteomes" id="UP000694846"/>
    </source>
</evidence>
<reference evidence="12" key="1">
    <citation type="submission" date="2025-08" db="UniProtKB">
        <authorList>
            <consortium name="RefSeq"/>
        </authorList>
    </citation>
    <scope>IDENTIFICATION</scope>
    <source>
        <tissue evidence="12">Whole body</tissue>
    </source>
</reference>
<dbReference type="Gene3D" id="1.20.140.80">
    <property type="entry name" value="Transcription factor DP"/>
    <property type="match status" value="1"/>
</dbReference>
<dbReference type="OrthoDB" id="552115at2759"/>
<dbReference type="Pfam" id="PF02319">
    <property type="entry name" value="WHD_E2F_TDP"/>
    <property type="match status" value="1"/>
</dbReference>
<dbReference type="SMART" id="SM01138">
    <property type="entry name" value="DP"/>
    <property type="match status" value="1"/>
</dbReference>
<evidence type="ECO:0000256" key="3">
    <source>
        <dbReference type="ARBA" id="ARBA00023015"/>
    </source>
</evidence>
<sequence length="468" mass="53746">MSNTVKYTVKESRGNKTFNFPNFTNCQNAINGTLGKSTVKNLIEKRKLKSTKNIIKMADFNNTEIITVSPEFLDDSSLEYMIKDEPMSDSSYDDLEVLDEYQDNPEVIVVCGNDMDKSSDSDLEYIEDIKHEEHGKVKLHNDINSSDVVVRTDILNDLLEGRMTKTTKKLLESTKISYLPMQLTQNEFRSTYSIDKSPFKVRPIKANKGLRHFSKRVCDKVKTKMVTTYKEVADELVAECVGNNDSPTFLYDQKNIRRRVYDALNVLMALDIIAKNKKDITWKGLPTGSIQNSVYLVQEKENRLNSVKRKLLALQEIIMQEVAIKRLVKRNQDMETEFGPPPKNTFVNLPFMAISSNEDTAVEVEISEDQKQYGLNFNDKFSVVDDTELLKSMGFTLGLDRGEVNNEDLKILKTLVPKAFEKHIVMMATKNGEMFNDICKEFDEKMKSAEIEQTSSRPNIINRRRNKR</sequence>
<dbReference type="Proteomes" id="UP000694846">
    <property type="component" value="Unplaced"/>
</dbReference>
<dbReference type="PANTHER" id="PTHR12548">
    <property type="entry name" value="TRANSCRIPTION FACTOR DP"/>
    <property type="match status" value="1"/>
</dbReference>
<name>A0A8B8GDK9_9HEMI</name>
<dbReference type="RefSeq" id="XP_025420681.1">
    <property type="nucleotide sequence ID" value="XM_025564896.1"/>
</dbReference>
<feature type="domain" description="E2F/DP family winged-helix DNA-binding" evidence="10">
    <location>
        <begin position="205"/>
        <end position="284"/>
    </location>
</feature>
<dbReference type="InterPro" id="IPR036388">
    <property type="entry name" value="WH-like_DNA-bd_sf"/>
</dbReference>
<dbReference type="AlphaFoldDB" id="A0A8B8GDK9"/>
<comment type="subcellular location">
    <subcellularLocation>
        <location evidence="1 7">Nucleus</location>
    </subcellularLocation>
</comment>
<dbReference type="GO" id="GO:0000981">
    <property type="term" value="F:DNA-binding transcription factor activity, RNA polymerase II-specific"/>
    <property type="evidence" value="ECO:0007669"/>
    <property type="project" value="TreeGrafter"/>
</dbReference>
<dbReference type="GO" id="GO:0000977">
    <property type="term" value="F:RNA polymerase II transcription regulatory region sequence-specific DNA binding"/>
    <property type="evidence" value="ECO:0007669"/>
    <property type="project" value="TreeGrafter"/>
</dbReference>
<evidence type="ECO:0000256" key="5">
    <source>
        <dbReference type="ARBA" id="ARBA00023163"/>
    </source>
</evidence>
<dbReference type="Pfam" id="PF08781">
    <property type="entry name" value="DP"/>
    <property type="match status" value="1"/>
</dbReference>
<dbReference type="CDD" id="cd14458">
    <property type="entry name" value="DP_DD"/>
    <property type="match status" value="1"/>
</dbReference>
<evidence type="ECO:0000259" key="10">
    <source>
        <dbReference type="SMART" id="SM01372"/>
    </source>
</evidence>
<keyword evidence="6 7" id="KW-0539">Nucleus</keyword>
<dbReference type="GO" id="GO:0005634">
    <property type="term" value="C:nucleus"/>
    <property type="evidence" value="ECO:0007669"/>
    <property type="project" value="UniProtKB-SubCell"/>
</dbReference>
<dbReference type="PANTHER" id="PTHR12548:SF9">
    <property type="entry name" value="TRANSCRIPTION FACTOR DP"/>
    <property type="match status" value="1"/>
</dbReference>
<evidence type="ECO:0000256" key="1">
    <source>
        <dbReference type="ARBA" id="ARBA00004123"/>
    </source>
</evidence>
<evidence type="ECO:0000256" key="6">
    <source>
        <dbReference type="ARBA" id="ARBA00023242"/>
    </source>
</evidence>
<dbReference type="SUPFAM" id="SSF46785">
    <property type="entry name" value="Winged helix' DNA-binding domain"/>
    <property type="match status" value="1"/>
</dbReference>
<evidence type="ECO:0000256" key="2">
    <source>
        <dbReference type="ARBA" id="ARBA00010940"/>
    </source>
</evidence>
<keyword evidence="5 7" id="KW-0804">Transcription</keyword>
<dbReference type="Gene3D" id="1.10.10.10">
    <property type="entry name" value="Winged helix-like DNA-binding domain superfamily/Winged helix DNA-binding domain"/>
    <property type="match status" value="1"/>
</dbReference>
<keyword evidence="11" id="KW-1185">Reference proteome</keyword>
<proteinExistence type="inferred from homology"/>
<feature type="domain" description="Transcription factor DP C-terminal" evidence="9">
    <location>
        <begin position="291"/>
        <end position="434"/>
    </location>
</feature>